<keyword evidence="1" id="KW-0175">Coiled coil</keyword>
<dbReference type="HOGENOM" id="CLU_035628_0_0_1"/>
<feature type="compositionally biased region" description="Low complexity" evidence="2">
    <location>
        <begin position="330"/>
        <end position="343"/>
    </location>
</feature>
<reference evidence="4" key="1">
    <citation type="journal article" date="2013" name="Genome Announc.">
        <title>Draft genome sequence of the basidiomycetous yeast-like fungus Pseudozyma hubeiensis SY62, which produces an abundant amount of the biosurfactant mannosylerythritol lipids.</title>
        <authorList>
            <person name="Konishi M."/>
            <person name="Hatada Y."/>
            <person name="Horiuchi J."/>
        </authorList>
    </citation>
    <scope>NUCLEOTIDE SEQUENCE [LARGE SCALE GENOMIC DNA]</scope>
    <source>
        <strain evidence="4">SY62</strain>
    </source>
</reference>
<feature type="region of interest" description="Disordered" evidence="2">
    <location>
        <begin position="188"/>
        <end position="231"/>
    </location>
</feature>
<feature type="compositionally biased region" description="Polar residues" evidence="2">
    <location>
        <begin position="191"/>
        <end position="205"/>
    </location>
</feature>
<dbReference type="Proteomes" id="UP000014071">
    <property type="component" value="Unassembled WGS sequence"/>
</dbReference>
<evidence type="ECO:0000313" key="3">
    <source>
        <dbReference type="EMBL" id="GAC96646.1"/>
    </source>
</evidence>
<feature type="compositionally biased region" description="Basic and acidic residues" evidence="2">
    <location>
        <begin position="209"/>
        <end position="224"/>
    </location>
</feature>
<dbReference type="eggNOG" id="ENOG502T3RB">
    <property type="taxonomic scope" value="Eukaryota"/>
</dbReference>
<feature type="region of interest" description="Disordered" evidence="2">
    <location>
        <begin position="303"/>
        <end position="379"/>
    </location>
</feature>
<proteinExistence type="predicted"/>
<feature type="region of interest" description="Disordered" evidence="2">
    <location>
        <begin position="245"/>
        <end position="271"/>
    </location>
</feature>
<gene>
    <name evidence="3" type="ORF">PHSY_004229</name>
</gene>
<keyword evidence="4" id="KW-1185">Reference proteome</keyword>
<dbReference type="OrthoDB" id="3364517at2759"/>
<dbReference type="STRING" id="1305764.R9P5K8"/>
<dbReference type="EMBL" id="DF238805">
    <property type="protein sequence ID" value="GAC96646.1"/>
    <property type="molecule type" value="Genomic_DNA"/>
</dbReference>
<feature type="compositionally biased region" description="Basic residues" evidence="2">
    <location>
        <begin position="346"/>
        <end position="356"/>
    </location>
</feature>
<protein>
    <submittedName>
        <fullName evidence="3">Uncharacterized protein</fullName>
    </submittedName>
</protein>
<evidence type="ECO:0000256" key="2">
    <source>
        <dbReference type="SAM" id="MobiDB-lite"/>
    </source>
</evidence>
<organism evidence="3 4">
    <name type="scientific">Pseudozyma hubeiensis (strain SY62)</name>
    <name type="common">Yeast</name>
    <dbReference type="NCBI Taxonomy" id="1305764"/>
    <lineage>
        <taxon>Eukaryota</taxon>
        <taxon>Fungi</taxon>
        <taxon>Dikarya</taxon>
        <taxon>Basidiomycota</taxon>
        <taxon>Ustilaginomycotina</taxon>
        <taxon>Ustilaginomycetes</taxon>
        <taxon>Ustilaginales</taxon>
        <taxon>Ustilaginaceae</taxon>
        <taxon>Pseudozyma</taxon>
    </lineage>
</organism>
<feature type="coiled-coil region" evidence="1">
    <location>
        <begin position="61"/>
        <end position="124"/>
    </location>
</feature>
<evidence type="ECO:0000256" key="1">
    <source>
        <dbReference type="SAM" id="Coils"/>
    </source>
</evidence>
<dbReference type="GeneID" id="24109512"/>
<accession>R9P5K8</accession>
<name>R9P5K8_PSEHS</name>
<evidence type="ECO:0000313" key="4">
    <source>
        <dbReference type="Proteomes" id="UP000014071"/>
    </source>
</evidence>
<sequence>MEFFFPADVFAAYPRQGPSTRTTSFGAGPSNNPFSGCGFDSHPLFADAFVDAIQHERAAHARAEAQRAARAEAARREAEERQAQAYLQHILEVQQREARRRYQLEQLHRQRQEAQRRQQYAEYQRRKAEAIEKERQRIAAARAAEDQSKQLFLALEDLIFGGLNSFYRACQQEDDDEQEDDDIELAHKNDTQQQAPVASNATRTPTVDVKGKGKAQDHDEKPDMEVDTTENNDTVAAAAAAALMDTDEDPEEVGPVPTSPTIEATPPPAPVAPLAKTEQVVFTHAFPDNASFDKSSIRADQIHVSVDESQRKVTVSGLWKNEPAASSVNASPARSASPTPSDSSSRRGRSRSPKRARVSDVDENGEEIVSPDADANEDDFVEVSFTRAASAPERIERTFDLPSGANIEDLRAELTDEGLKLFTTVSA</sequence>
<dbReference type="RefSeq" id="XP_012190233.1">
    <property type="nucleotide sequence ID" value="XM_012334843.1"/>
</dbReference>
<dbReference type="AlphaFoldDB" id="R9P5K8"/>